<dbReference type="GO" id="GO:0003677">
    <property type="term" value="F:DNA binding"/>
    <property type="evidence" value="ECO:0007669"/>
    <property type="project" value="UniProtKB-UniRule"/>
</dbReference>
<dbReference type="Proteomes" id="UP000789831">
    <property type="component" value="Unassembled WGS sequence"/>
</dbReference>
<keyword evidence="1" id="KW-0238">DNA-binding</keyword>
<reference evidence="3" key="1">
    <citation type="submission" date="2021-06" db="EMBL/GenBank/DDBJ databases">
        <authorList>
            <person name="Kallberg Y."/>
            <person name="Tangrot J."/>
            <person name="Rosling A."/>
        </authorList>
    </citation>
    <scope>NUCLEOTIDE SEQUENCE</scope>
    <source>
        <strain evidence="3">MT106</strain>
    </source>
</reference>
<comment type="caution">
    <text evidence="3">The sequence shown here is derived from an EMBL/GenBank/DDBJ whole genome shotgun (WGS) entry which is preliminary data.</text>
</comment>
<gene>
    <name evidence="3" type="ORF">AGERDE_LOCUS3178</name>
</gene>
<feature type="domain" description="HMG box" evidence="2">
    <location>
        <begin position="73"/>
        <end position="141"/>
    </location>
</feature>
<dbReference type="Gene3D" id="1.10.30.10">
    <property type="entry name" value="High mobility group box domain"/>
    <property type="match status" value="1"/>
</dbReference>
<evidence type="ECO:0000313" key="4">
    <source>
        <dbReference type="Proteomes" id="UP000789831"/>
    </source>
</evidence>
<dbReference type="EMBL" id="CAJVPL010000295">
    <property type="protein sequence ID" value="CAG8479857.1"/>
    <property type="molecule type" value="Genomic_DNA"/>
</dbReference>
<feature type="DNA-binding region" description="HMG box" evidence="1">
    <location>
        <begin position="73"/>
        <end position="141"/>
    </location>
</feature>
<dbReference type="AlphaFoldDB" id="A0A9N8WDQ4"/>
<evidence type="ECO:0000259" key="2">
    <source>
        <dbReference type="PROSITE" id="PS50118"/>
    </source>
</evidence>
<dbReference type="InterPro" id="IPR009071">
    <property type="entry name" value="HMG_box_dom"/>
</dbReference>
<dbReference type="InterPro" id="IPR036910">
    <property type="entry name" value="HMG_box_dom_sf"/>
</dbReference>
<protein>
    <submittedName>
        <fullName evidence="3">3855_t:CDS:1</fullName>
    </submittedName>
</protein>
<evidence type="ECO:0000256" key="1">
    <source>
        <dbReference type="PROSITE-ProRule" id="PRU00267"/>
    </source>
</evidence>
<sequence length="307" mass="34621">MGKNSPANKHVSNEELISKIKTKRIEKAVSKAVNKRNSITLPSDFDPKVIYKPRFGLIELICTTNKARISSKPPRPLNSYFLLKKCLLLELWGRKLKPTMPAACILARELWAKAPPEAREIYEKLALQAQAWHHKTFPDYVFEPKKKPQCKNRPFPEGNSTGMMTMFTVEPRPQKTLGLGNAPTFISDVETTVSAAASFPSPTSVEAVAEIFGSYKTFEHTSTAAVEGLPIYPPTSVDFLNFKFQGIQLNWQENSKSQNLHDVFLTELPPALNCQNLMSNDINIYKDDEISVQFDYPDIPDIESIFL</sequence>
<dbReference type="PROSITE" id="PS50118">
    <property type="entry name" value="HMG_BOX_2"/>
    <property type="match status" value="1"/>
</dbReference>
<evidence type="ECO:0000313" key="3">
    <source>
        <dbReference type="EMBL" id="CAG8479857.1"/>
    </source>
</evidence>
<proteinExistence type="predicted"/>
<dbReference type="SUPFAM" id="SSF47095">
    <property type="entry name" value="HMG-box"/>
    <property type="match status" value="1"/>
</dbReference>
<dbReference type="GO" id="GO:0005634">
    <property type="term" value="C:nucleus"/>
    <property type="evidence" value="ECO:0007669"/>
    <property type="project" value="UniProtKB-UniRule"/>
</dbReference>
<dbReference type="OrthoDB" id="6247875at2759"/>
<organism evidence="3 4">
    <name type="scientific">Ambispora gerdemannii</name>
    <dbReference type="NCBI Taxonomy" id="144530"/>
    <lineage>
        <taxon>Eukaryota</taxon>
        <taxon>Fungi</taxon>
        <taxon>Fungi incertae sedis</taxon>
        <taxon>Mucoromycota</taxon>
        <taxon>Glomeromycotina</taxon>
        <taxon>Glomeromycetes</taxon>
        <taxon>Archaeosporales</taxon>
        <taxon>Ambisporaceae</taxon>
        <taxon>Ambispora</taxon>
    </lineage>
</organism>
<keyword evidence="4" id="KW-1185">Reference proteome</keyword>
<accession>A0A9N8WDQ4</accession>
<name>A0A9N8WDQ4_9GLOM</name>
<keyword evidence="1" id="KW-0539">Nucleus</keyword>